<dbReference type="Proteomes" id="UP000216871">
    <property type="component" value="Unassembled WGS sequence"/>
</dbReference>
<proteinExistence type="predicted"/>
<evidence type="ECO:0000313" key="1">
    <source>
        <dbReference type="EMBL" id="OZG57270.1"/>
    </source>
</evidence>
<dbReference type="AlphaFoldDB" id="A0A261FDM3"/>
<organism evidence="1 2">
    <name type="scientific">Bifidobacterium myosotis</name>
    <dbReference type="NCBI Taxonomy" id="1630166"/>
    <lineage>
        <taxon>Bacteria</taxon>
        <taxon>Bacillati</taxon>
        <taxon>Actinomycetota</taxon>
        <taxon>Actinomycetes</taxon>
        <taxon>Bifidobacteriales</taxon>
        <taxon>Bifidobacteriaceae</taxon>
        <taxon>Bifidobacterium</taxon>
    </lineage>
</organism>
<reference evidence="1 2" key="1">
    <citation type="journal article" date="2017" name="BMC Genomics">
        <title>Comparative genomic and phylogenomic analyses of the Bifidobacteriaceae family.</title>
        <authorList>
            <person name="Lugli G.A."/>
            <person name="Milani C."/>
            <person name="Turroni F."/>
            <person name="Duranti S."/>
            <person name="Mancabelli L."/>
            <person name="Mangifesta M."/>
            <person name="Ferrario C."/>
            <person name="Modesto M."/>
            <person name="Mattarelli P."/>
            <person name="Jiri K."/>
            <person name="van Sinderen D."/>
            <person name="Ventura M."/>
        </authorList>
    </citation>
    <scope>NUCLEOTIDE SEQUENCE [LARGE SCALE GENOMIC DNA]</scope>
    <source>
        <strain evidence="1 2">DSM 100196</strain>
    </source>
</reference>
<comment type="caution">
    <text evidence="1">The sequence shown here is derived from an EMBL/GenBank/DDBJ whole genome shotgun (WGS) entry which is preliminary data.</text>
</comment>
<gene>
    <name evidence="1" type="ORF">BMYO_2003</name>
</gene>
<name>A0A261FDM3_9BIFI</name>
<protein>
    <submittedName>
        <fullName evidence="1">Uncharacterized protein</fullName>
    </submittedName>
</protein>
<evidence type="ECO:0000313" key="2">
    <source>
        <dbReference type="Proteomes" id="UP000216871"/>
    </source>
</evidence>
<sequence length="108" mass="12842">MLPIRDNGGDEEGFHTFCSVYSRKSTENLLTYYAQKIRQPFFNIEDTNPDLTERELRKCLLWCIYYAKVNTEYKPSNSYLFSRKAYLGIWGVIDKILDILLKPIWTFL</sequence>
<keyword evidence="2" id="KW-1185">Reference proteome</keyword>
<dbReference type="EMBL" id="MWWW01000029">
    <property type="protein sequence ID" value="OZG57270.1"/>
    <property type="molecule type" value="Genomic_DNA"/>
</dbReference>
<accession>A0A261FDM3</accession>